<name>A0ABU7K1A0_9ACTN</name>
<dbReference type="Proteomes" id="UP001356095">
    <property type="component" value="Unassembled WGS sequence"/>
</dbReference>
<dbReference type="EMBL" id="JAUZMY010000001">
    <property type="protein sequence ID" value="MEE2035949.1"/>
    <property type="molecule type" value="Genomic_DNA"/>
</dbReference>
<reference evidence="2 3" key="1">
    <citation type="submission" date="2023-08" db="EMBL/GenBank/DDBJ databases">
        <authorList>
            <person name="Girao M."/>
            <person name="Carvalho M.F."/>
        </authorList>
    </citation>
    <scope>NUCLEOTIDE SEQUENCE [LARGE SCALE GENOMIC DNA]</scope>
    <source>
        <strain evidence="2 3">CT-R113</strain>
    </source>
</reference>
<comment type="caution">
    <text evidence="2">The sequence shown here is derived from an EMBL/GenBank/DDBJ whole genome shotgun (WGS) entry which is preliminary data.</text>
</comment>
<evidence type="ECO:0000256" key="1">
    <source>
        <dbReference type="SAM" id="MobiDB-lite"/>
    </source>
</evidence>
<organism evidence="2 3">
    <name type="scientific">Nocardiopsis codii</name>
    <dbReference type="NCBI Taxonomy" id="3065942"/>
    <lineage>
        <taxon>Bacteria</taxon>
        <taxon>Bacillati</taxon>
        <taxon>Actinomycetota</taxon>
        <taxon>Actinomycetes</taxon>
        <taxon>Streptosporangiales</taxon>
        <taxon>Nocardiopsidaceae</taxon>
        <taxon>Nocardiopsis</taxon>
    </lineage>
</organism>
<keyword evidence="3" id="KW-1185">Reference proteome</keyword>
<feature type="compositionally biased region" description="Basic and acidic residues" evidence="1">
    <location>
        <begin position="8"/>
        <end position="31"/>
    </location>
</feature>
<evidence type="ECO:0000313" key="2">
    <source>
        <dbReference type="EMBL" id="MEE2035949.1"/>
    </source>
</evidence>
<evidence type="ECO:0008006" key="4">
    <source>
        <dbReference type="Google" id="ProtNLM"/>
    </source>
</evidence>
<accession>A0ABU7K1A0</accession>
<proteinExistence type="predicted"/>
<protein>
    <recommendedName>
        <fullName evidence="4">Asp23/Gls24 family envelope stress response protein</fullName>
    </recommendedName>
</protein>
<sequence length="125" mass="13920">MAGVRTDTVPEQREPPGDERSRGRHERDGSHGDPGGRTVIEAAVVEKSAVRAVREVEGARAARSRPARARVSGEVVLLRLRITVRYPRSAREVAARVRGHVKERVERITGKQVHHIDIEIAELVR</sequence>
<feature type="region of interest" description="Disordered" evidence="1">
    <location>
        <begin position="1"/>
        <end position="38"/>
    </location>
</feature>
<gene>
    <name evidence="2" type="ORF">Q8791_01765</name>
</gene>
<dbReference type="RefSeq" id="WP_330089767.1">
    <property type="nucleotide sequence ID" value="NZ_JAUZMY010000001.1"/>
</dbReference>
<evidence type="ECO:0000313" key="3">
    <source>
        <dbReference type="Proteomes" id="UP001356095"/>
    </source>
</evidence>